<keyword evidence="3" id="KW-1185">Reference proteome</keyword>
<comment type="caution">
    <text evidence="2">The sequence shown here is derived from an EMBL/GenBank/DDBJ whole genome shotgun (WGS) entry which is preliminary data.</text>
</comment>
<evidence type="ECO:0000313" key="2">
    <source>
        <dbReference type="EMBL" id="KAJ8300904.1"/>
    </source>
</evidence>
<name>A0ABQ9E665_TEGGR</name>
<sequence>MRKLSRGASRDHSRNYTRLPNMMRAGASMAVPQVAAPRVPSAVPQSPARVEEKPDDMSVIRQEIEHSFQPHAVEKAEQWMKTAPSPDRRVIEKVLRLTERKQRIENSLGKTLQPDAKATVESWLNNANEPERQVALKFFNSVAGHQLMGAGINEQKRRLQAVVDALETGKGQCQTPKPASASKGRALGSSRLKHVRLLSPGTRQNKWMYSTWHHLPEYKDHNIVDNWSSHYIKPHEHTPRHFVIHPDWG</sequence>
<evidence type="ECO:0000313" key="3">
    <source>
        <dbReference type="Proteomes" id="UP001217089"/>
    </source>
</evidence>
<dbReference type="Proteomes" id="UP001217089">
    <property type="component" value="Unassembled WGS sequence"/>
</dbReference>
<gene>
    <name evidence="2" type="ORF">KUTeg_022423</name>
</gene>
<feature type="region of interest" description="Disordered" evidence="1">
    <location>
        <begin position="1"/>
        <end position="24"/>
    </location>
</feature>
<evidence type="ECO:0000256" key="1">
    <source>
        <dbReference type="SAM" id="MobiDB-lite"/>
    </source>
</evidence>
<proteinExistence type="predicted"/>
<accession>A0ABQ9E665</accession>
<protein>
    <submittedName>
        <fullName evidence="2">Uncharacterized protein</fullName>
    </submittedName>
</protein>
<reference evidence="2 3" key="1">
    <citation type="submission" date="2022-12" db="EMBL/GenBank/DDBJ databases">
        <title>Chromosome-level genome of Tegillarca granosa.</title>
        <authorList>
            <person name="Kim J."/>
        </authorList>
    </citation>
    <scope>NUCLEOTIDE SEQUENCE [LARGE SCALE GENOMIC DNA]</scope>
    <source>
        <strain evidence="2">Teg-2019</strain>
        <tissue evidence="2">Adductor muscle</tissue>
    </source>
</reference>
<dbReference type="EMBL" id="JARBDR010000919">
    <property type="protein sequence ID" value="KAJ8300904.1"/>
    <property type="molecule type" value="Genomic_DNA"/>
</dbReference>
<organism evidence="2 3">
    <name type="scientific">Tegillarca granosa</name>
    <name type="common">Malaysian cockle</name>
    <name type="synonym">Anadara granosa</name>
    <dbReference type="NCBI Taxonomy" id="220873"/>
    <lineage>
        <taxon>Eukaryota</taxon>
        <taxon>Metazoa</taxon>
        <taxon>Spiralia</taxon>
        <taxon>Lophotrochozoa</taxon>
        <taxon>Mollusca</taxon>
        <taxon>Bivalvia</taxon>
        <taxon>Autobranchia</taxon>
        <taxon>Pteriomorphia</taxon>
        <taxon>Arcoida</taxon>
        <taxon>Arcoidea</taxon>
        <taxon>Arcidae</taxon>
        <taxon>Tegillarca</taxon>
    </lineage>
</organism>